<dbReference type="InterPro" id="IPR036554">
    <property type="entry name" value="GHMP_kinase_C_sf"/>
</dbReference>
<feature type="domain" description="GHMP kinase C-terminal" evidence="12">
    <location>
        <begin position="208"/>
        <end position="265"/>
    </location>
</feature>
<evidence type="ECO:0000256" key="9">
    <source>
        <dbReference type="ARBA" id="ARBA00032554"/>
    </source>
</evidence>
<dbReference type="Pfam" id="PF08544">
    <property type="entry name" value="GHMP_kinases_C"/>
    <property type="match status" value="1"/>
</dbReference>
<comment type="caution">
    <text evidence="13">The sequence shown here is derived from an EMBL/GenBank/DDBJ whole genome shotgun (WGS) entry which is preliminary data.</text>
</comment>
<dbReference type="EC" id="2.7.1.148" evidence="2 10"/>
<dbReference type="HAMAP" id="MF_00061">
    <property type="entry name" value="IspE"/>
    <property type="match status" value="1"/>
</dbReference>
<evidence type="ECO:0000259" key="11">
    <source>
        <dbReference type="Pfam" id="PF00288"/>
    </source>
</evidence>
<protein>
    <recommendedName>
        <fullName evidence="3 10">4-diphosphocytidyl-2-C-methyl-D-erythritol kinase</fullName>
        <shortName evidence="10">CMK</shortName>
        <ecNumber evidence="2 10">2.7.1.148</ecNumber>
    </recommendedName>
    <alternativeName>
        <fullName evidence="9 10">4-(cytidine-5'-diphospho)-2-C-methyl-D-erythritol kinase</fullName>
    </alternativeName>
</protein>
<sequence length="281" mass="29673">MVLRVDAYAKVNLALHILGQRSDGYHLLDSIVTFARYGDTLTIAPSSNEISLELHGPEADNLKADADNLVMRAAKALAGERNNLGARLTLTKRLPVSSGIGGGSADAAAALRGLNEFWALNLPQEKLAAIALELGADVPMCLASTPLRARGIGEDITPLALPSKNMVLVNPRISVSTPAVFSALAIKENPAIADTLSRPLWESIADTTRNDLQNPAIALVPEISQCLETLSAAPGCRFARMSGSGATCFGIFDEDEAANAAKEAIAVKHPQWWVVATQTVS</sequence>
<keyword evidence="5 10" id="KW-0547">Nucleotide-binding</keyword>
<evidence type="ECO:0000256" key="3">
    <source>
        <dbReference type="ARBA" id="ARBA00017473"/>
    </source>
</evidence>
<accession>A0ABW3FEK0</accession>
<keyword evidence="8 10" id="KW-0414">Isoprene biosynthesis</keyword>
<dbReference type="NCBIfam" id="NF011202">
    <property type="entry name" value="PRK14608.1"/>
    <property type="match status" value="1"/>
</dbReference>
<reference evidence="14" key="1">
    <citation type="journal article" date="2019" name="Int. J. Syst. Evol. Microbiol.">
        <title>The Global Catalogue of Microorganisms (GCM) 10K type strain sequencing project: providing services to taxonomists for standard genome sequencing and annotation.</title>
        <authorList>
            <consortium name="The Broad Institute Genomics Platform"/>
            <consortium name="The Broad Institute Genome Sequencing Center for Infectious Disease"/>
            <person name="Wu L."/>
            <person name="Ma J."/>
        </authorList>
    </citation>
    <scope>NUCLEOTIDE SEQUENCE [LARGE SCALE GENOMIC DNA]</scope>
    <source>
        <strain evidence="14">CCUG 60023</strain>
    </source>
</reference>
<dbReference type="PANTHER" id="PTHR43527">
    <property type="entry name" value="4-DIPHOSPHOCYTIDYL-2-C-METHYL-D-ERYTHRITOL KINASE, CHLOROPLASTIC"/>
    <property type="match status" value="1"/>
</dbReference>
<evidence type="ECO:0000256" key="4">
    <source>
        <dbReference type="ARBA" id="ARBA00022679"/>
    </source>
</evidence>
<evidence type="ECO:0000256" key="6">
    <source>
        <dbReference type="ARBA" id="ARBA00022777"/>
    </source>
</evidence>
<feature type="active site" evidence="10">
    <location>
        <position position="137"/>
    </location>
</feature>
<dbReference type="Proteomes" id="UP001597101">
    <property type="component" value="Unassembled WGS sequence"/>
</dbReference>
<evidence type="ECO:0000259" key="12">
    <source>
        <dbReference type="Pfam" id="PF08544"/>
    </source>
</evidence>
<evidence type="ECO:0000256" key="1">
    <source>
        <dbReference type="ARBA" id="ARBA00009684"/>
    </source>
</evidence>
<comment type="catalytic activity">
    <reaction evidence="10">
        <text>4-CDP-2-C-methyl-D-erythritol + ATP = 4-CDP-2-C-methyl-D-erythritol 2-phosphate + ADP + H(+)</text>
        <dbReference type="Rhea" id="RHEA:18437"/>
        <dbReference type="ChEBI" id="CHEBI:15378"/>
        <dbReference type="ChEBI" id="CHEBI:30616"/>
        <dbReference type="ChEBI" id="CHEBI:57823"/>
        <dbReference type="ChEBI" id="CHEBI:57919"/>
        <dbReference type="ChEBI" id="CHEBI:456216"/>
        <dbReference type="EC" id="2.7.1.148"/>
    </reaction>
</comment>
<feature type="active site" evidence="10">
    <location>
        <position position="10"/>
    </location>
</feature>
<dbReference type="InterPro" id="IPR013750">
    <property type="entry name" value="GHMP_kinase_C_dom"/>
</dbReference>
<dbReference type="EMBL" id="JBHTJV010000003">
    <property type="protein sequence ID" value="MFD0915997.1"/>
    <property type="molecule type" value="Genomic_DNA"/>
</dbReference>
<dbReference type="SUPFAM" id="SSF54211">
    <property type="entry name" value="Ribosomal protein S5 domain 2-like"/>
    <property type="match status" value="1"/>
</dbReference>
<dbReference type="InterPro" id="IPR006204">
    <property type="entry name" value="GHMP_kinase_N_dom"/>
</dbReference>
<evidence type="ECO:0000256" key="5">
    <source>
        <dbReference type="ARBA" id="ARBA00022741"/>
    </source>
</evidence>
<dbReference type="InterPro" id="IPR020568">
    <property type="entry name" value="Ribosomal_Su5_D2-typ_SF"/>
</dbReference>
<dbReference type="SUPFAM" id="SSF55060">
    <property type="entry name" value="GHMP Kinase, C-terminal domain"/>
    <property type="match status" value="1"/>
</dbReference>
<organism evidence="13 14">
    <name type="scientific">Pseudahrensia aquimaris</name>
    <dbReference type="NCBI Taxonomy" id="744461"/>
    <lineage>
        <taxon>Bacteria</taxon>
        <taxon>Pseudomonadati</taxon>
        <taxon>Pseudomonadota</taxon>
        <taxon>Alphaproteobacteria</taxon>
        <taxon>Hyphomicrobiales</taxon>
        <taxon>Ahrensiaceae</taxon>
        <taxon>Pseudahrensia</taxon>
    </lineage>
</organism>
<dbReference type="Gene3D" id="3.30.230.10">
    <property type="match status" value="1"/>
</dbReference>
<evidence type="ECO:0000256" key="2">
    <source>
        <dbReference type="ARBA" id="ARBA00012052"/>
    </source>
</evidence>
<dbReference type="Pfam" id="PF00288">
    <property type="entry name" value="GHMP_kinases_N"/>
    <property type="match status" value="1"/>
</dbReference>
<dbReference type="GO" id="GO:0050515">
    <property type="term" value="F:4-(cytidine 5'-diphospho)-2-C-methyl-D-erythritol kinase activity"/>
    <property type="evidence" value="ECO:0007669"/>
    <property type="project" value="UniProtKB-EC"/>
</dbReference>
<dbReference type="PIRSF" id="PIRSF010376">
    <property type="entry name" value="IspE"/>
    <property type="match status" value="1"/>
</dbReference>
<comment type="function">
    <text evidence="10">Catalyzes the phosphorylation of the position 2 hydroxy group of 4-diphosphocytidyl-2C-methyl-D-erythritol.</text>
</comment>
<feature type="domain" description="GHMP kinase N-terminal" evidence="11">
    <location>
        <begin position="68"/>
        <end position="142"/>
    </location>
</feature>
<evidence type="ECO:0000313" key="13">
    <source>
        <dbReference type="EMBL" id="MFD0915997.1"/>
    </source>
</evidence>
<keyword evidence="7 10" id="KW-0067">ATP-binding</keyword>
<keyword evidence="6 10" id="KW-0418">Kinase</keyword>
<keyword evidence="4 10" id="KW-0808">Transferase</keyword>
<evidence type="ECO:0000256" key="7">
    <source>
        <dbReference type="ARBA" id="ARBA00022840"/>
    </source>
</evidence>
<dbReference type="RefSeq" id="WP_377211833.1">
    <property type="nucleotide sequence ID" value="NZ_JBHTJV010000003.1"/>
</dbReference>
<evidence type="ECO:0000313" key="14">
    <source>
        <dbReference type="Proteomes" id="UP001597101"/>
    </source>
</evidence>
<dbReference type="NCBIfam" id="TIGR00154">
    <property type="entry name" value="ispE"/>
    <property type="match status" value="1"/>
</dbReference>
<dbReference type="InterPro" id="IPR014721">
    <property type="entry name" value="Ribsml_uS5_D2-typ_fold_subgr"/>
</dbReference>
<name>A0ABW3FEK0_9HYPH</name>
<dbReference type="PANTHER" id="PTHR43527:SF2">
    <property type="entry name" value="4-DIPHOSPHOCYTIDYL-2-C-METHYL-D-ERYTHRITOL KINASE, CHLOROPLASTIC"/>
    <property type="match status" value="1"/>
</dbReference>
<gene>
    <name evidence="10" type="primary">ispE</name>
    <name evidence="13" type="ORF">ACFQ14_06215</name>
</gene>
<evidence type="ECO:0000256" key="10">
    <source>
        <dbReference type="HAMAP-Rule" id="MF_00061"/>
    </source>
</evidence>
<dbReference type="InterPro" id="IPR004424">
    <property type="entry name" value="IspE"/>
</dbReference>
<evidence type="ECO:0000256" key="8">
    <source>
        <dbReference type="ARBA" id="ARBA00023229"/>
    </source>
</evidence>
<feature type="binding site" evidence="10">
    <location>
        <begin position="95"/>
        <end position="105"/>
    </location>
    <ligand>
        <name>ATP</name>
        <dbReference type="ChEBI" id="CHEBI:30616"/>
    </ligand>
</feature>
<proteinExistence type="inferred from homology"/>
<keyword evidence="14" id="KW-1185">Reference proteome</keyword>
<comment type="pathway">
    <text evidence="10">Isoprenoid biosynthesis; isopentenyl diphosphate biosynthesis via DXP pathway; isopentenyl diphosphate from 1-deoxy-D-xylulose 5-phosphate: step 3/6.</text>
</comment>
<dbReference type="Gene3D" id="3.30.70.890">
    <property type="entry name" value="GHMP kinase, C-terminal domain"/>
    <property type="match status" value="1"/>
</dbReference>
<comment type="similarity">
    <text evidence="1 10">Belongs to the GHMP kinase family. IspE subfamily.</text>
</comment>